<dbReference type="SUPFAM" id="SSF53448">
    <property type="entry name" value="Nucleotide-diphospho-sugar transferases"/>
    <property type="match status" value="1"/>
</dbReference>
<gene>
    <name evidence="4" type="ORF">U472_14730</name>
</gene>
<organism evidence="4 5">
    <name type="scientific">Orenia metallireducens</name>
    <dbReference type="NCBI Taxonomy" id="1413210"/>
    <lineage>
        <taxon>Bacteria</taxon>
        <taxon>Bacillati</taxon>
        <taxon>Bacillota</taxon>
        <taxon>Clostridia</taxon>
        <taxon>Halanaerobiales</taxon>
        <taxon>Halobacteroidaceae</taxon>
        <taxon>Orenia</taxon>
    </lineage>
</organism>
<evidence type="ECO:0000313" key="5">
    <source>
        <dbReference type="Proteomes" id="UP000093514"/>
    </source>
</evidence>
<feature type="domain" description="Glycosyltransferase 2-like" evidence="2">
    <location>
        <begin position="9"/>
        <end position="133"/>
    </location>
</feature>
<feature type="domain" description="Galactosyltransferase C-terminal" evidence="3">
    <location>
        <begin position="170"/>
        <end position="233"/>
    </location>
</feature>
<evidence type="ECO:0000313" key="4">
    <source>
        <dbReference type="EMBL" id="OCL25583.1"/>
    </source>
</evidence>
<evidence type="ECO:0000259" key="2">
    <source>
        <dbReference type="Pfam" id="PF00535"/>
    </source>
</evidence>
<dbReference type="PANTHER" id="PTHR43685:SF3">
    <property type="entry name" value="SLR2126 PROTEIN"/>
    <property type="match status" value="1"/>
</dbReference>
<dbReference type="OrthoDB" id="9812302at2"/>
<dbReference type="Gene3D" id="3.90.550.10">
    <property type="entry name" value="Spore Coat Polysaccharide Biosynthesis Protein SpsA, Chain A"/>
    <property type="match status" value="1"/>
</dbReference>
<proteinExistence type="predicted"/>
<sequence>MVSTSAQISVIIAVYNRLDFLELLLKSLDIQTFKNFEVIIAEDNNSEDMKKFIEEERKKHLFLIKHVSQQDKGFRKNKILNKAIKSSNTDFIVFLDGDVILHHRFLEEYYKNRSEGVCLFSKRVLLNSRLTNRILRTKNFKALSFLRILVNGCKHLEEGIYFPFKFNFINRRTFVIGSNFGLFKDEIYKINGFDEDYERPTFGEDTDLQWRLSEIGIKFKSLRNLAIQYHLFHGRENRTEDHNKNEKLYNQKKKEGNIFCINGLIKNE</sequence>
<keyword evidence="1" id="KW-0808">Transferase</keyword>
<evidence type="ECO:0000259" key="3">
    <source>
        <dbReference type="Pfam" id="PF02709"/>
    </source>
</evidence>
<dbReference type="RefSeq" id="WP_068719495.1">
    <property type="nucleotide sequence ID" value="NZ_LWDV01000010.1"/>
</dbReference>
<dbReference type="Pfam" id="PF02709">
    <property type="entry name" value="Glyco_transf_7C"/>
    <property type="match status" value="1"/>
</dbReference>
<dbReference type="InterPro" id="IPR029044">
    <property type="entry name" value="Nucleotide-diphossugar_trans"/>
</dbReference>
<reference evidence="4 5" key="2">
    <citation type="submission" date="2016-08" db="EMBL/GenBank/DDBJ databases">
        <title>Orenia metallireducens sp. nov. strain Z6, a Novel Metal-reducing Firmicute from the Deep Subsurface.</title>
        <authorList>
            <person name="Maxim B.I."/>
            <person name="Kenneth K."/>
            <person name="Flynn T.M."/>
            <person name="Oloughlin E.J."/>
            <person name="Locke R.A."/>
            <person name="Weber J.R."/>
            <person name="Egan S.M."/>
            <person name="Mackie R.I."/>
            <person name="Cann I.K."/>
        </authorList>
    </citation>
    <scope>NUCLEOTIDE SEQUENCE [LARGE SCALE GENOMIC DNA]</scope>
    <source>
        <strain evidence="4 5">Z6</strain>
    </source>
</reference>
<dbReference type="Proteomes" id="UP000093514">
    <property type="component" value="Unassembled WGS sequence"/>
</dbReference>
<keyword evidence="5" id="KW-1185">Reference proteome</keyword>
<name>A0A1C0A646_9FIRM</name>
<dbReference type="AlphaFoldDB" id="A0A1C0A646"/>
<comment type="caution">
    <text evidence="4">The sequence shown here is derived from an EMBL/GenBank/DDBJ whole genome shotgun (WGS) entry which is preliminary data.</text>
</comment>
<dbReference type="InterPro" id="IPR001173">
    <property type="entry name" value="Glyco_trans_2-like"/>
</dbReference>
<evidence type="ECO:0000256" key="1">
    <source>
        <dbReference type="ARBA" id="ARBA00022679"/>
    </source>
</evidence>
<dbReference type="InterPro" id="IPR027791">
    <property type="entry name" value="Galactosyl_T_C"/>
</dbReference>
<dbReference type="GO" id="GO:0016740">
    <property type="term" value="F:transferase activity"/>
    <property type="evidence" value="ECO:0007669"/>
    <property type="project" value="UniProtKB-KW"/>
</dbReference>
<accession>A0A1C0A646</accession>
<dbReference type="PANTHER" id="PTHR43685">
    <property type="entry name" value="GLYCOSYLTRANSFERASE"/>
    <property type="match status" value="1"/>
</dbReference>
<protein>
    <submittedName>
        <fullName evidence="4">Uncharacterized protein</fullName>
    </submittedName>
</protein>
<dbReference type="Pfam" id="PF00535">
    <property type="entry name" value="Glycos_transf_2"/>
    <property type="match status" value="1"/>
</dbReference>
<dbReference type="InterPro" id="IPR050834">
    <property type="entry name" value="Glycosyltransf_2"/>
</dbReference>
<reference evidence="5" key="1">
    <citation type="submission" date="2016-07" db="EMBL/GenBank/DDBJ databases">
        <authorList>
            <person name="Florea S."/>
            <person name="Webb J.S."/>
            <person name="Jaromczyk J."/>
            <person name="Schardl C.L."/>
        </authorList>
    </citation>
    <scope>NUCLEOTIDE SEQUENCE [LARGE SCALE GENOMIC DNA]</scope>
    <source>
        <strain evidence="5">Z6</strain>
    </source>
</reference>
<dbReference type="EMBL" id="LWDV01000010">
    <property type="protein sequence ID" value="OCL25583.1"/>
    <property type="molecule type" value="Genomic_DNA"/>
</dbReference>